<dbReference type="InterPro" id="IPR050344">
    <property type="entry name" value="Peptidase_M1_aminopeptidases"/>
</dbReference>
<keyword evidence="3" id="KW-0645">Protease</keyword>
<sequence length="200" mass="22624">MLGPIMAIPLLLCLVAATSTYDRLPNDAYPIKYSLTLRPDMKTFTYQGTLKITLVMNNTDEFYLNSEGLNITDNQNGLMKGTEKLDYIGKQERNRFKVYTLETITPETSVDYTVDFKGDIRSDLSGFYRSSYIYNGNERFLASTQFENSGARKAFPCFDEPSFRADFQLELLPESGWSAISNTPILSDTTTVGVRSIKFS</sequence>
<dbReference type="InterPro" id="IPR045357">
    <property type="entry name" value="Aminopeptidase_N-like_N"/>
</dbReference>
<organism evidence="3">
    <name type="scientific">Riptortus pedestris</name>
    <name type="common">Bean bug</name>
    <dbReference type="NCBI Taxonomy" id="329032"/>
    <lineage>
        <taxon>Eukaryota</taxon>
        <taxon>Metazoa</taxon>
        <taxon>Ecdysozoa</taxon>
        <taxon>Arthropoda</taxon>
        <taxon>Hexapoda</taxon>
        <taxon>Insecta</taxon>
        <taxon>Pterygota</taxon>
        <taxon>Neoptera</taxon>
        <taxon>Paraneoptera</taxon>
        <taxon>Hemiptera</taxon>
        <taxon>Heteroptera</taxon>
        <taxon>Panheteroptera</taxon>
        <taxon>Pentatomomorpha</taxon>
        <taxon>Coreoidea</taxon>
        <taxon>Alydidae</taxon>
        <taxon>Riptortus</taxon>
    </lineage>
</organism>
<feature type="chain" id="PRO_5004372557" evidence="1">
    <location>
        <begin position="18"/>
        <end position="200"/>
    </location>
</feature>
<protein>
    <submittedName>
        <fullName evidence="3">Puromycin-sensitive aminopeptidase</fullName>
    </submittedName>
</protein>
<dbReference type="GO" id="GO:0016020">
    <property type="term" value="C:membrane"/>
    <property type="evidence" value="ECO:0007669"/>
    <property type="project" value="TreeGrafter"/>
</dbReference>
<dbReference type="EMBL" id="AK418314">
    <property type="protein sequence ID" value="BAN21520.1"/>
    <property type="molecule type" value="mRNA"/>
</dbReference>
<evidence type="ECO:0000259" key="2">
    <source>
        <dbReference type="Pfam" id="PF17900"/>
    </source>
</evidence>
<keyword evidence="1" id="KW-0732">Signal</keyword>
<dbReference type="PANTHER" id="PTHR11533:SF294">
    <property type="entry name" value="THYROTROPIN-RELEASING HORMONE-DEGRADING ECTOENZYME"/>
    <property type="match status" value="1"/>
</dbReference>
<feature type="domain" description="Aminopeptidase N-like N-terminal" evidence="2">
    <location>
        <begin position="30"/>
        <end position="189"/>
    </location>
</feature>
<keyword evidence="3" id="KW-0031">Aminopeptidase</keyword>
<dbReference type="PANTHER" id="PTHR11533">
    <property type="entry name" value="PROTEASE M1 ZINC METALLOPROTEASE"/>
    <property type="match status" value="1"/>
</dbReference>
<dbReference type="GO" id="GO:0006508">
    <property type="term" value="P:proteolysis"/>
    <property type="evidence" value="ECO:0007669"/>
    <property type="project" value="TreeGrafter"/>
</dbReference>
<evidence type="ECO:0000313" key="3">
    <source>
        <dbReference type="EMBL" id="BAN21520.1"/>
    </source>
</evidence>
<evidence type="ECO:0000256" key="1">
    <source>
        <dbReference type="SAM" id="SignalP"/>
    </source>
</evidence>
<proteinExistence type="evidence at transcript level"/>
<dbReference type="Gene3D" id="2.60.40.1730">
    <property type="entry name" value="tricorn interacting facor f3 domain"/>
    <property type="match status" value="1"/>
</dbReference>
<dbReference type="AlphaFoldDB" id="R4WL02"/>
<dbReference type="Pfam" id="PF17900">
    <property type="entry name" value="Peptidase_M1_N"/>
    <property type="match status" value="1"/>
</dbReference>
<feature type="non-terminal residue" evidence="3">
    <location>
        <position position="200"/>
    </location>
</feature>
<dbReference type="GO" id="GO:0005737">
    <property type="term" value="C:cytoplasm"/>
    <property type="evidence" value="ECO:0007669"/>
    <property type="project" value="TreeGrafter"/>
</dbReference>
<dbReference type="GO" id="GO:0043171">
    <property type="term" value="P:peptide catabolic process"/>
    <property type="evidence" value="ECO:0007669"/>
    <property type="project" value="TreeGrafter"/>
</dbReference>
<dbReference type="SUPFAM" id="SSF63737">
    <property type="entry name" value="Leukotriene A4 hydrolase N-terminal domain"/>
    <property type="match status" value="1"/>
</dbReference>
<dbReference type="InterPro" id="IPR042097">
    <property type="entry name" value="Aminopeptidase_N-like_N_sf"/>
</dbReference>
<dbReference type="GO" id="GO:0070006">
    <property type="term" value="F:metalloaminopeptidase activity"/>
    <property type="evidence" value="ECO:0007669"/>
    <property type="project" value="TreeGrafter"/>
</dbReference>
<reference evidence="3" key="1">
    <citation type="journal article" date="2013" name="PLoS ONE">
        <title>Gene expression in gut symbiotic organ of stinkbug affected by extracellular bacterial symbiont.</title>
        <authorList>
            <person name="Futahashi R."/>
            <person name="Tanaka K."/>
            <person name="Tanahashi M."/>
            <person name="Nikoh N."/>
            <person name="Kikuchi Y."/>
            <person name="Lee B.L."/>
            <person name="Fukatsu T."/>
        </authorList>
    </citation>
    <scope>NUCLEOTIDE SEQUENCE</scope>
    <source>
        <tissue evidence="3">Midgut</tissue>
    </source>
</reference>
<keyword evidence="3" id="KW-0378">Hydrolase</keyword>
<accession>R4WL02</accession>
<dbReference type="GO" id="GO:0042277">
    <property type="term" value="F:peptide binding"/>
    <property type="evidence" value="ECO:0007669"/>
    <property type="project" value="TreeGrafter"/>
</dbReference>
<dbReference type="GO" id="GO:0008270">
    <property type="term" value="F:zinc ion binding"/>
    <property type="evidence" value="ECO:0007669"/>
    <property type="project" value="TreeGrafter"/>
</dbReference>
<name>R4WL02_RIPPE</name>
<feature type="signal peptide" evidence="1">
    <location>
        <begin position="1"/>
        <end position="17"/>
    </location>
</feature>
<dbReference type="GO" id="GO:0005615">
    <property type="term" value="C:extracellular space"/>
    <property type="evidence" value="ECO:0007669"/>
    <property type="project" value="TreeGrafter"/>
</dbReference>